<evidence type="ECO:0000313" key="11">
    <source>
        <dbReference type="EMBL" id="EMA62817.1"/>
    </source>
</evidence>
<comment type="caution">
    <text evidence="11">The sequence shown here is derived from an EMBL/GenBank/DDBJ whole genome shotgun (WGS) entry which is preliminary data.</text>
</comment>
<dbReference type="AlphaFoldDB" id="M0NY10"/>
<dbReference type="GO" id="GO:0006679">
    <property type="term" value="P:glucosylceramide biosynthetic process"/>
    <property type="evidence" value="ECO:0007669"/>
    <property type="project" value="TreeGrafter"/>
</dbReference>
<dbReference type="Pfam" id="PF13506">
    <property type="entry name" value="Glyco_transf_21"/>
    <property type="match status" value="1"/>
</dbReference>
<dbReference type="PANTHER" id="PTHR12726:SF0">
    <property type="entry name" value="CERAMIDE GLUCOSYLTRANSFERASE"/>
    <property type="match status" value="1"/>
</dbReference>
<reference evidence="11 12" key="1">
    <citation type="journal article" date="2014" name="PLoS Genet.">
        <title>Phylogenetically driven sequencing of extremely halophilic archaea reveals strategies for static and dynamic osmo-response.</title>
        <authorList>
            <person name="Becker E.A."/>
            <person name="Seitzer P.M."/>
            <person name="Tritt A."/>
            <person name="Larsen D."/>
            <person name="Krusor M."/>
            <person name="Yao A.I."/>
            <person name="Wu D."/>
            <person name="Madern D."/>
            <person name="Eisen J.A."/>
            <person name="Darling A.E."/>
            <person name="Facciotti M.T."/>
        </authorList>
    </citation>
    <scope>NUCLEOTIDE SEQUENCE [LARGE SCALE GENOMIC DNA]</scope>
    <source>
        <strain evidence="11 12">JCM 14978</strain>
    </source>
</reference>
<evidence type="ECO:0000256" key="10">
    <source>
        <dbReference type="SAM" id="Phobius"/>
    </source>
</evidence>
<gene>
    <name evidence="11" type="ORF">C468_10517</name>
</gene>
<evidence type="ECO:0000256" key="5">
    <source>
        <dbReference type="ARBA" id="ARBA00022679"/>
    </source>
</evidence>
<dbReference type="CDD" id="cd00761">
    <property type="entry name" value="Glyco_tranf_GTA_type"/>
    <property type="match status" value="1"/>
</dbReference>
<dbReference type="STRING" id="1230456.C468_10517"/>
<evidence type="ECO:0000256" key="7">
    <source>
        <dbReference type="ARBA" id="ARBA00022989"/>
    </source>
</evidence>
<dbReference type="GO" id="GO:0016020">
    <property type="term" value="C:membrane"/>
    <property type="evidence" value="ECO:0007669"/>
    <property type="project" value="UniProtKB-SubCell"/>
</dbReference>
<dbReference type="SUPFAM" id="SSF53448">
    <property type="entry name" value="Nucleotide-diphospho-sugar transferases"/>
    <property type="match status" value="1"/>
</dbReference>
<evidence type="ECO:0000256" key="6">
    <source>
        <dbReference type="ARBA" id="ARBA00022692"/>
    </source>
</evidence>
<dbReference type="GO" id="GO:0008120">
    <property type="term" value="F:ceramide glucosyltransferase activity"/>
    <property type="evidence" value="ECO:0007669"/>
    <property type="project" value="TreeGrafter"/>
</dbReference>
<keyword evidence="4" id="KW-0328">Glycosyltransferase</keyword>
<comment type="pathway">
    <text evidence="3">Sphingolipid metabolism.</text>
</comment>
<comment type="pathway">
    <text evidence="2">Lipid metabolism; sphingolipid metabolism.</text>
</comment>
<dbReference type="RefSeq" id="WP_008848801.1">
    <property type="nucleotide sequence ID" value="NZ_AOJH01000065.1"/>
</dbReference>
<sequence>MGYDPAAPVSVVLPTREWTGACDELTAQTTPADEFIVVCDRSTDPVVEAAAERAATVVVAGEPEGCSAKCNALAAGLERATHDRLVCTDADFEHGDEWVDTVRRRLARVPDGHVLSTAPVLASEGPLGKLLEPSSVVGVAATVRFDTGVWGGTMAFRRGDIDLGAFVADLRRTIGDDALLAERADGVEASRSLVREMPVDGTLRGTLARRVRWTRMGLYLGPAGIASRALLSLAVVLGALFAPLVTVPLVTGVAAAAYAALGVRRWTFLLAVPGYALALALLCYGLVRVEFEWSGRRYRWPSLYDVTVCDRGEEVATDGGSARDLPDDANNLGPAGVETDETGGAAQCRRDR</sequence>
<dbReference type="InterPro" id="IPR029044">
    <property type="entry name" value="Nucleotide-diphossugar_trans"/>
</dbReference>
<name>M0NY10_9EURY</name>
<keyword evidence="6 10" id="KW-0812">Transmembrane</keyword>
<evidence type="ECO:0000256" key="1">
    <source>
        <dbReference type="ARBA" id="ARBA00004141"/>
    </source>
</evidence>
<keyword evidence="5" id="KW-0808">Transferase</keyword>
<dbReference type="EMBL" id="AOJH01000065">
    <property type="protein sequence ID" value="EMA62817.1"/>
    <property type="molecule type" value="Genomic_DNA"/>
</dbReference>
<accession>M0NY10</accession>
<dbReference type="PANTHER" id="PTHR12726">
    <property type="entry name" value="CERAMIDE GLUCOSYLTRANSFERASE"/>
    <property type="match status" value="1"/>
</dbReference>
<organism evidence="11 12">
    <name type="scientific">Halorubrum kocurii JCM 14978</name>
    <dbReference type="NCBI Taxonomy" id="1230456"/>
    <lineage>
        <taxon>Archaea</taxon>
        <taxon>Methanobacteriati</taxon>
        <taxon>Methanobacteriota</taxon>
        <taxon>Stenosarchaea group</taxon>
        <taxon>Halobacteria</taxon>
        <taxon>Halobacteriales</taxon>
        <taxon>Haloferacaceae</taxon>
        <taxon>Halorubrum</taxon>
    </lineage>
</organism>
<evidence type="ECO:0000256" key="8">
    <source>
        <dbReference type="ARBA" id="ARBA00023136"/>
    </source>
</evidence>
<feature type="transmembrane region" description="Helical" evidence="10">
    <location>
        <begin position="266"/>
        <end position="287"/>
    </location>
</feature>
<dbReference type="Gene3D" id="3.90.550.10">
    <property type="entry name" value="Spore Coat Polysaccharide Biosynthesis Protein SpsA, Chain A"/>
    <property type="match status" value="1"/>
</dbReference>
<evidence type="ECO:0000256" key="3">
    <source>
        <dbReference type="ARBA" id="ARBA00004991"/>
    </source>
</evidence>
<evidence type="ECO:0000256" key="4">
    <source>
        <dbReference type="ARBA" id="ARBA00022676"/>
    </source>
</evidence>
<keyword evidence="7 10" id="KW-1133">Transmembrane helix</keyword>
<evidence type="ECO:0008006" key="13">
    <source>
        <dbReference type="Google" id="ProtNLM"/>
    </source>
</evidence>
<protein>
    <recommendedName>
        <fullName evidence="13">Glycosyl transferase family protein</fullName>
    </recommendedName>
</protein>
<feature type="transmembrane region" description="Helical" evidence="10">
    <location>
        <begin position="230"/>
        <end position="260"/>
    </location>
</feature>
<keyword evidence="12" id="KW-1185">Reference proteome</keyword>
<dbReference type="InterPro" id="IPR025993">
    <property type="entry name" value="Ceramide_glucosylTrfase"/>
</dbReference>
<dbReference type="Proteomes" id="UP000011546">
    <property type="component" value="Unassembled WGS sequence"/>
</dbReference>
<comment type="subcellular location">
    <subcellularLocation>
        <location evidence="1">Membrane</location>
        <topology evidence="1">Multi-pass membrane protein</topology>
    </subcellularLocation>
</comment>
<proteinExistence type="predicted"/>
<dbReference type="PATRIC" id="fig|1230456.3.peg.2086"/>
<evidence type="ECO:0000256" key="9">
    <source>
        <dbReference type="SAM" id="MobiDB-lite"/>
    </source>
</evidence>
<evidence type="ECO:0000256" key="2">
    <source>
        <dbReference type="ARBA" id="ARBA00004760"/>
    </source>
</evidence>
<dbReference type="OrthoDB" id="27596at2157"/>
<evidence type="ECO:0000313" key="12">
    <source>
        <dbReference type="Proteomes" id="UP000011546"/>
    </source>
</evidence>
<feature type="region of interest" description="Disordered" evidence="9">
    <location>
        <begin position="316"/>
        <end position="352"/>
    </location>
</feature>
<keyword evidence="8 10" id="KW-0472">Membrane</keyword>